<organism evidence="3">
    <name type="scientific">Desulfitobacterium hafniense</name>
    <name type="common">Desulfitobacterium frappieri</name>
    <dbReference type="NCBI Taxonomy" id="49338"/>
    <lineage>
        <taxon>Bacteria</taxon>
        <taxon>Bacillati</taxon>
        <taxon>Bacillota</taxon>
        <taxon>Clostridia</taxon>
        <taxon>Eubacteriales</taxon>
        <taxon>Desulfitobacteriaceae</taxon>
        <taxon>Desulfitobacterium</taxon>
    </lineage>
</organism>
<dbReference type="InterPro" id="IPR024485">
    <property type="entry name" value="DUF2680"/>
</dbReference>
<evidence type="ECO:0008006" key="4">
    <source>
        <dbReference type="Google" id="ProtNLM"/>
    </source>
</evidence>
<feature type="coiled-coil region" evidence="1">
    <location>
        <begin position="27"/>
        <end position="83"/>
    </location>
</feature>
<evidence type="ECO:0000256" key="1">
    <source>
        <dbReference type="SAM" id="Coils"/>
    </source>
</evidence>
<sequence>MKKRFITIFASLSILALAATPTFAAVTDQQKTEIQALNQQILELQKRIVDKYAEAGEITQDQADATKNNIDVYEKNKQQYFEQYGSNAPAQGYGPGYCCGWGAYGGGYYGGTW</sequence>
<dbReference type="AlphaFoldDB" id="A0A098AW62"/>
<name>A0A098AW62_DESHA</name>
<reference evidence="3" key="1">
    <citation type="submission" date="2014-07" db="EMBL/GenBank/DDBJ databases">
        <authorList>
            <person name="Hornung V.Bastian."/>
        </authorList>
    </citation>
    <scope>NUCLEOTIDE SEQUENCE</scope>
    <source>
        <strain evidence="3">PCE-S</strain>
    </source>
</reference>
<dbReference type="Pfam" id="PF10925">
    <property type="entry name" value="DUF2680"/>
    <property type="match status" value="1"/>
</dbReference>
<accession>A0A098AW62</accession>
<protein>
    <recommendedName>
        <fullName evidence="4">DUF2680 domain-containing protein</fullName>
    </recommendedName>
</protein>
<evidence type="ECO:0000313" key="3">
    <source>
        <dbReference type="EMBL" id="CDX00859.1"/>
    </source>
</evidence>
<dbReference type="PATRIC" id="fig|49338.4.peg.1047"/>
<dbReference type="EMBL" id="LK996017">
    <property type="protein sequence ID" value="CDX00859.1"/>
    <property type="molecule type" value="Genomic_DNA"/>
</dbReference>
<feature type="chain" id="PRO_5001932712" description="DUF2680 domain-containing protein" evidence="2">
    <location>
        <begin position="25"/>
        <end position="113"/>
    </location>
</feature>
<keyword evidence="1" id="KW-0175">Coiled coil</keyword>
<proteinExistence type="predicted"/>
<evidence type="ECO:0000256" key="2">
    <source>
        <dbReference type="SAM" id="SignalP"/>
    </source>
</evidence>
<gene>
    <name evidence="3" type="ORF">DPCES_0972</name>
</gene>
<keyword evidence="2" id="KW-0732">Signal</keyword>
<feature type="signal peptide" evidence="2">
    <location>
        <begin position="1"/>
        <end position="24"/>
    </location>
</feature>
<dbReference type="RefSeq" id="WP_208925383.1">
    <property type="nucleotide sequence ID" value="NZ_LK996017.1"/>
</dbReference>